<feature type="domain" description="Tc1-like transposase DDE" evidence="1">
    <location>
        <begin position="15"/>
        <end position="108"/>
    </location>
</feature>
<evidence type="ECO:0000259" key="1">
    <source>
        <dbReference type="Pfam" id="PF13358"/>
    </source>
</evidence>
<gene>
    <name evidence="2" type="ORF">THII_3360</name>
</gene>
<evidence type="ECO:0000313" key="2">
    <source>
        <dbReference type="EMBL" id="BAP57657.1"/>
    </source>
</evidence>
<dbReference type="EMBL" id="AP014633">
    <property type="protein sequence ID" value="BAP57657.1"/>
    <property type="molecule type" value="Genomic_DNA"/>
</dbReference>
<sequence length="134" mass="15725">MLRFAYPTWLDNRLESFCFEVNIDSSIVVASFNEFCRQITKKTVVIIDNASIHTSNEFIENLPKWESRNLIIKYLPPYSPELNLIEILWRFIKYKWLPFSAYLSFKTLVAAVEKVLKNVGSEWLINFTGIKPIS</sequence>
<dbReference type="KEGG" id="tig:THII_3360"/>
<keyword evidence="3" id="KW-1185">Reference proteome</keyword>
<dbReference type="InterPro" id="IPR036397">
    <property type="entry name" value="RNaseH_sf"/>
</dbReference>
<dbReference type="STRING" id="40754.THII_3360"/>
<dbReference type="Pfam" id="PF13358">
    <property type="entry name" value="DDE_3"/>
    <property type="match status" value="1"/>
</dbReference>
<name>A0A090ANG8_9GAMM</name>
<proteinExistence type="predicted"/>
<organism evidence="2 3">
    <name type="scientific">Thioploca ingrica</name>
    <dbReference type="NCBI Taxonomy" id="40754"/>
    <lineage>
        <taxon>Bacteria</taxon>
        <taxon>Pseudomonadati</taxon>
        <taxon>Pseudomonadota</taxon>
        <taxon>Gammaproteobacteria</taxon>
        <taxon>Thiotrichales</taxon>
        <taxon>Thiotrichaceae</taxon>
        <taxon>Thioploca</taxon>
    </lineage>
</organism>
<dbReference type="AlphaFoldDB" id="A0A090ANG8"/>
<dbReference type="Gene3D" id="3.30.420.10">
    <property type="entry name" value="Ribonuclease H-like superfamily/Ribonuclease H"/>
    <property type="match status" value="1"/>
</dbReference>
<dbReference type="GO" id="GO:0003676">
    <property type="term" value="F:nucleic acid binding"/>
    <property type="evidence" value="ECO:0007669"/>
    <property type="project" value="InterPro"/>
</dbReference>
<reference evidence="2 3" key="1">
    <citation type="journal article" date="2014" name="ISME J.">
        <title>Ecophysiology of Thioploca ingrica as revealed by the complete genome sequence supplemented with proteomic evidence.</title>
        <authorList>
            <person name="Kojima H."/>
            <person name="Ogura Y."/>
            <person name="Yamamoto N."/>
            <person name="Togashi T."/>
            <person name="Mori H."/>
            <person name="Watanabe T."/>
            <person name="Nemoto F."/>
            <person name="Kurokawa K."/>
            <person name="Hayashi T."/>
            <person name="Fukui M."/>
        </authorList>
    </citation>
    <scope>NUCLEOTIDE SEQUENCE [LARGE SCALE GENOMIC DNA]</scope>
</reference>
<dbReference type="SUPFAM" id="SSF53098">
    <property type="entry name" value="Ribonuclease H-like"/>
    <property type="match status" value="1"/>
</dbReference>
<dbReference type="Proteomes" id="UP000031623">
    <property type="component" value="Chromosome"/>
</dbReference>
<dbReference type="OrthoDB" id="6659486at2"/>
<dbReference type="InterPro" id="IPR038717">
    <property type="entry name" value="Tc1-like_DDE_dom"/>
</dbReference>
<dbReference type="HOGENOM" id="CLU_056788_15_1_6"/>
<protein>
    <submittedName>
        <fullName evidence="2">Transposase</fullName>
    </submittedName>
</protein>
<accession>A0A090ANG8</accession>
<evidence type="ECO:0000313" key="3">
    <source>
        <dbReference type="Proteomes" id="UP000031623"/>
    </source>
</evidence>
<dbReference type="InterPro" id="IPR012337">
    <property type="entry name" value="RNaseH-like_sf"/>
</dbReference>